<sequence>MASTTGAGRRTQAERIELTRNKLLEAAARGFSRYGYGNVRLDDIAREAGYTRGALYHQFAGKEELALAVIEWVSRTWDAEVGVPAEAITDPAERLLWTAEAHARYCRREVAAVLMSLRVEFAGQDHPVAHALTDLLDPLRDTVAKLITRGRRTGSIPPGPPPRALAAAYLAALEGITAAVGGAPHDVTLSARAVRGLLGLPTA</sequence>
<keyword evidence="1" id="KW-0805">Transcription regulation</keyword>
<dbReference type="Pfam" id="PF00440">
    <property type="entry name" value="TetR_N"/>
    <property type="match status" value="1"/>
</dbReference>
<dbReference type="SUPFAM" id="SSF48498">
    <property type="entry name" value="Tetracyclin repressor-like, C-terminal domain"/>
    <property type="match status" value="1"/>
</dbReference>
<dbReference type="PROSITE" id="PS50977">
    <property type="entry name" value="HTH_TETR_2"/>
    <property type="match status" value="1"/>
</dbReference>
<evidence type="ECO:0000259" key="5">
    <source>
        <dbReference type="PROSITE" id="PS50977"/>
    </source>
</evidence>
<dbReference type="Gene3D" id="1.10.10.60">
    <property type="entry name" value="Homeodomain-like"/>
    <property type="match status" value="1"/>
</dbReference>
<reference evidence="6" key="1">
    <citation type="submission" date="2024-06" db="EMBL/GenBank/DDBJ databases">
        <title>Kribbella sp. strain HUAS MG21 genome sequences.</title>
        <authorList>
            <person name="Mo P."/>
        </authorList>
    </citation>
    <scope>NUCLEOTIDE SEQUENCE</scope>
    <source>
        <strain evidence="6">HUAS MG21</strain>
    </source>
</reference>
<evidence type="ECO:0000256" key="1">
    <source>
        <dbReference type="ARBA" id="ARBA00023015"/>
    </source>
</evidence>
<gene>
    <name evidence="6" type="ORF">ABN611_27185</name>
</gene>
<dbReference type="PANTHER" id="PTHR47506:SF1">
    <property type="entry name" value="HTH-TYPE TRANSCRIPTIONAL REGULATOR YJDC"/>
    <property type="match status" value="1"/>
</dbReference>
<dbReference type="InterPro" id="IPR001647">
    <property type="entry name" value="HTH_TetR"/>
</dbReference>
<dbReference type="InterPro" id="IPR009057">
    <property type="entry name" value="Homeodomain-like_sf"/>
</dbReference>
<evidence type="ECO:0000256" key="4">
    <source>
        <dbReference type="PROSITE-ProRule" id="PRU00335"/>
    </source>
</evidence>
<keyword evidence="3" id="KW-0804">Transcription</keyword>
<dbReference type="PRINTS" id="PR00455">
    <property type="entry name" value="HTHTETR"/>
</dbReference>
<name>A0AAU7T6I4_9ACTN</name>
<evidence type="ECO:0000313" key="6">
    <source>
        <dbReference type="EMBL" id="XBV22238.1"/>
    </source>
</evidence>
<evidence type="ECO:0000256" key="3">
    <source>
        <dbReference type="ARBA" id="ARBA00023163"/>
    </source>
</evidence>
<dbReference type="RefSeq" id="WP_350275084.1">
    <property type="nucleotide sequence ID" value="NZ_CP158165.1"/>
</dbReference>
<dbReference type="GO" id="GO:0003677">
    <property type="term" value="F:DNA binding"/>
    <property type="evidence" value="ECO:0007669"/>
    <property type="project" value="UniProtKB-UniRule"/>
</dbReference>
<protein>
    <submittedName>
        <fullName evidence="6">TetR/AcrR family transcriptional regulator</fullName>
    </submittedName>
</protein>
<feature type="domain" description="HTH tetR-type" evidence="5">
    <location>
        <begin position="17"/>
        <end position="77"/>
    </location>
</feature>
<dbReference type="InterPro" id="IPR036271">
    <property type="entry name" value="Tet_transcr_reg_TetR-rel_C_sf"/>
</dbReference>
<dbReference type="PANTHER" id="PTHR47506">
    <property type="entry name" value="TRANSCRIPTIONAL REGULATORY PROTEIN"/>
    <property type="match status" value="1"/>
</dbReference>
<dbReference type="EMBL" id="CP158165">
    <property type="protein sequence ID" value="XBV22238.1"/>
    <property type="molecule type" value="Genomic_DNA"/>
</dbReference>
<keyword evidence="2 4" id="KW-0238">DNA-binding</keyword>
<dbReference type="Gene3D" id="1.10.357.10">
    <property type="entry name" value="Tetracycline Repressor, domain 2"/>
    <property type="match status" value="1"/>
</dbReference>
<evidence type="ECO:0000256" key="2">
    <source>
        <dbReference type="ARBA" id="ARBA00023125"/>
    </source>
</evidence>
<organism evidence="6">
    <name type="scientific">Kribbella sp. HUAS MG21</name>
    <dbReference type="NCBI Taxonomy" id="3160966"/>
    <lineage>
        <taxon>Bacteria</taxon>
        <taxon>Bacillati</taxon>
        <taxon>Actinomycetota</taxon>
        <taxon>Actinomycetes</taxon>
        <taxon>Propionibacteriales</taxon>
        <taxon>Kribbellaceae</taxon>
        <taxon>Kribbella</taxon>
    </lineage>
</organism>
<dbReference type="AlphaFoldDB" id="A0AAU7T6I4"/>
<feature type="DNA-binding region" description="H-T-H motif" evidence="4">
    <location>
        <begin position="40"/>
        <end position="59"/>
    </location>
</feature>
<accession>A0AAU7T6I4</accession>
<dbReference type="SUPFAM" id="SSF46689">
    <property type="entry name" value="Homeodomain-like"/>
    <property type="match status" value="1"/>
</dbReference>
<proteinExistence type="predicted"/>